<dbReference type="InterPro" id="IPR036135">
    <property type="entry name" value="MoeA_linker/N_sf"/>
</dbReference>
<sequence length="700" mass="74757">MTFDTVIVVDWASGKASGPTPKKDAIWIGVASSTSVEPPLYLRSRVEAEAWLIARLIAERAKGHRVLASFDFPFAYPTGFARALSGSDDPFGVWEWLAVRIKDDENGENNRFDVAAEVNEFFGGTGPFWGNPLKRDIAGLRRNKSEYSLHGLPEKRQCEQDEKGLFTCWQLAGAGAVGAQVLMGLPVLHRLRERFGKELAVWPFEAADAPIVLAEIWPSLLGPVVKEAEKSGEIRDAAQVRLLSKALASMPAIELAGMMDLTSPIEGAILGAGHSDELQRAAVHLAPPKLSNDCFTLPMGVDWTPVDEALGMLRARLKPVVPTITVSVQSAVNKILAKDVIAQRSNPPLPNTAVDGYGFASKSLSGEGPFELPLVKGRAAAGLRFDGRVPNGFVIRILTGAALPDGVDTVILQEDVRSDGLRIAFNGPVKAGSNTRRAGEDVGAGETVLRAGRRMTPADAALLSAVGVSQVSIYAPLRVGVLSTGDELVETGQPAQDGQIYDANRPMLLAQLRDWGFEAVDLGRAPDDRATLGAMLDGGAAQCDAIITSGGASAGDEDHMSALLEETGSLALWRIALKPGRPLALGMWNTVPVFGLPGNPVAALVCTLVFARPALNILSGAGWSEPQCFLLPAAFEKRKRAGRREFLRARVRDGHVEVFKSEGSGRISSLSWAEGLVELPDGAALIEHGTPVRYLPFGLF</sequence>
<dbReference type="PROSITE" id="PS01079">
    <property type="entry name" value="MOCF_BIOSYNTHESIS_2"/>
    <property type="match status" value="1"/>
</dbReference>
<dbReference type="SUPFAM" id="SSF63867">
    <property type="entry name" value="MoeA C-terminal domain-like"/>
    <property type="match status" value="1"/>
</dbReference>
<evidence type="ECO:0000256" key="7">
    <source>
        <dbReference type="ARBA" id="ARBA00022723"/>
    </source>
</evidence>
<dbReference type="InterPro" id="IPR005110">
    <property type="entry name" value="MoeA_linker/N"/>
</dbReference>
<dbReference type="InterPro" id="IPR008284">
    <property type="entry name" value="MoCF_biosynth_CS"/>
</dbReference>
<dbReference type="AlphaFoldDB" id="A0A1L9NXC8"/>
<protein>
    <recommendedName>
        <fullName evidence="11">Molybdopterin molybdenumtransferase</fullName>
        <ecNumber evidence="11">2.10.1.1</ecNumber>
    </recommendedName>
</protein>
<comment type="pathway">
    <text evidence="3 11">Cofactor biosynthesis; molybdopterin biosynthesis.</text>
</comment>
<dbReference type="FunFam" id="3.40.980.10:FF:000004">
    <property type="entry name" value="Molybdopterin molybdenumtransferase"/>
    <property type="match status" value="1"/>
</dbReference>
<dbReference type="Gene3D" id="2.170.190.11">
    <property type="entry name" value="Molybdopterin biosynthesis moea protein, domain 3"/>
    <property type="match status" value="1"/>
</dbReference>
<evidence type="ECO:0000256" key="6">
    <source>
        <dbReference type="ARBA" id="ARBA00022679"/>
    </source>
</evidence>
<dbReference type="GO" id="GO:0005829">
    <property type="term" value="C:cytosol"/>
    <property type="evidence" value="ECO:0007669"/>
    <property type="project" value="TreeGrafter"/>
</dbReference>
<name>A0A1L9NXC8_9RHOB</name>
<evidence type="ECO:0000256" key="3">
    <source>
        <dbReference type="ARBA" id="ARBA00005046"/>
    </source>
</evidence>
<dbReference type="PANTHER" id="PTHR10192">
    <property type="entry name" value="MOLYBDOPTERIN BIOSYNTHESIS PROTEIN"/>
    <property type="match status" value="1"/>
</dbReference>
<evidence type="ECO:0000256" key="10">
    <source>
        <dbReference type="ARBA" id="ARBA00047317"/>
    </source>
</evidence>
<dbReference type="Gene3D" id="3.90.105.10">
    <property type="entry name" value="Molybdopterin biosynthesis moea protein, domain 2"/>
    <property type="match status" value="1"/>
</dbReference>
<dbReference type="InterPro" id="IPR038987">
    <property type="entry name" value="MoeA-like"/>
</dbReference>
<evidence type="ECO:0000259" key="12">
    <source>
        <dbReference type="SMART" id="SM00852"/>
    </source>
</evidence>
<dbReference type="NCBIfam" id="NF045515">
    <property type="entry name" value="Glp_gephyrin"/>
    <property type="match status" value="1"/>
</dbReference>
<dbReference type="Pfam" id="PF00994">
    <property type="entry name" value="MoCF_biosynth"/>
    <property type="match status" value="1"/>
</dbReference>
<comment type="caution">
    <text evidence="13">The sequence shown here is derived from an EMBL/GenBank/DDBJ whole genome shotgun (WGS) entry which is preliminary data.</text>
</comment>
<keyword evidence="8 11" id="KW-0460">Magnesium</keyword>
<dbReference type="Pfam" id="PF03454">
    <property type="entry name" value="MoeA_C"/>
    <property type="match status" value="1"/>
</dbReference>
<dbReference type="EMBL" id="MLCB01000126">
    <property type="protein sequence ID" value="OJI93948.1"/>
    <property type="molecule type" value="Genomic_DNA"/>
</dbReference>
<keyword evidence="7 11" id="KW-0479">Metal-binding</keyword>
<comment type="catalytic activity">
    <reaction evidence="10">
        <text>adenylyl-molybdopterin + molybdate = Mo-molybdopterin + AMP + H(+)</text>
        <dbReference type="Rhea" id="RHEA:35047"/>
        <dbReference type="ChEBI" id="CHEBI:15378"/>
        <dbReference type="ChEBI" id="CHEBI:36264"/>
        <dbReference type="ChEBI" id="CHEBI:62727"/>
        <dbReference type="ChEBI" id="CHEBI:71302"/>
        <dbReference type="ChEBI" id="CHEBI:456215"/>
        <dbReference type="EC" id="2.10.1.1"/>
    </reaction>
</comment>
<dbReference type="InterPro" id="IPR001453">
    <property type="entry name" value="MoaB/Mog_dom"/>
</dbReference>
<evidence type="ECO:0000256" key="11">
    <source>
        <dbReference type="RuleBase" id="RU365090"/>
    </source>
</evidence>
<comment type="cofactor">
    <cofactor evidence="1 11">
        <name>Mg(2+)</name>
        <dbReference type="ChEBI" id="CHEBI:18420"/>
    </cofactor>
</comment>
<dbReference type="Pfam" id="PF03453">
    <property type="entry name" value="MoeA_N"/>
    <property type="match status" value="1"/>
</dbReference>
<comment type="function">
    <text evidence="2 11">Catalyzes the insertion of molybdate into adenylated molybdopterin with the concomitant release of AMP.</text>
</comment>
<dbReference type="PANTHER" id="PTHR10192:SF5">
    <property type="entry name" value="GEPHYRIN"/>
    <property type="match status" value="1"/>
</dbReference>
<comment type="similarity">
    <text evidence="4 11">Belongs to the MoeA family.</text>
</comment>
<organism evidence="13 14">
    <name type="scientific">Planktotalea frisia</name>
    <dbReference type="NCBI Taxonomy" id="696762"/>
    <lineage>
        <taxon>Bacteria</taxon>
        <taxon>Pseudomonadati</taxon>
        <taxon>Pseudomonadota</taxon>
        <taxon>Alphaproteobacteria</taxon>
        <taxon>Rhodobacterales</taxon>
        <taxon>Paracoccaceae</taxon>
        <taxon>Planktotalea</taxon>
    </lineage>
</organism>
<evidence type="ECO:0000256" key="4">
    <source>
        <dbReference type="ARBA" id="ARBA00010763"/>
    </source>
</evidence>
<dbReference type="InterPro" id="IPR005111">
    <property type="entry name" value="MoeA_C_domain_IV"/>
</dbReference>
<dbReference type="GO" id="GO:0046872">
    <property type="term" value="F:metal ion binding"/>
    <property type="evidence" value="ECO:0007669"/>
    <property type="project" value="UniProtKB-UniRule"/>
</dbReference>
<evidence type="ECO:0000256" key="1">
    <source>
        <dbReference type="ARBA" id="ARBA00001946"/>
    </source>
</evidence>
<dbReference type="OrthoDB" id="9804758at2"/>
<dbReference type="SUPFAM" id="SSF53218">
    <property type="entry name" value="Molybdenum cofactor biosynthesis proteins"/>
    <property type="match status" value="1"/>
</dbReference>
<dbReference type="Proteomes" id="UP000184514">
    <property type="component" value="Unassembled WGS sequence"/>
</dbReference>
<feature type="domain" description="MoaB/Mog" evidence="12">
    <location>
        <begin position="480"/>
        <end position="617"/>
    </location>
</feature>
<dbReference type="Gene3D" id="3.40.980.10">
    <property type="entry name" value="MoaB/Mog-like domain"/>
    <property type="match status" value="1"/>
</dbReference>
<dbReference type="STRING" id="696762.PFRI_18490"/>
<evidence type="ECO:0000313" key="14">
    <source>
        <dbReference type="Proteomes" id="UP000184514"/>
    </source>
</evidence>
<dbReference type="CDD" id="cd00887">
    <property type="entry name" value="MoeA"/>
    <property type="match status" value="1"/>
</dbReference>
<keyword evidence="14" id="KW-1185">Reference proteome</keyword>
<keyword evidence="6 11" id="KW-0808">Transferase</keyword>
<evidence type="ECO:0000256" key="5">
    <source>
        <dbReference type="ARBA" id="ARBA00022505"/>
    </source>
</evidence>
<keyword evidence="5 11" id="KW-0500">Molybdenum</keyword>
<dbReference type="InterPro" id="IPR036425">
    <property type="entry name" value="MoaB/Mog-like_dom_sf"/>
</dbReference>
<proteinExistence type="inferred from homology"/>
<dbReference type="GO" id="GO:0061599">
    <property type="term" value="F:molybdopterin molybdotransferase activity"/>
    <property type="evidence" value="ECO:0007669"/>
    <property type="project" value="UniProtKB-UniRule"/>
</dbReference>
<accession>A0A1L9NXC8</accession>
<evidence type="ECO:0000256" key="8">
    <source>
        <dbReference type="ARBA" id="ARBA00022842"/>
    </source>
</evidence>
<dbReference type="NCBIfam" id="TIGR00177">
    <property type="entry name" value="molyb_syn"/>
    <property type="match status" value="1"/>
</dbReference>
<dbReference type="InterPro" id="IPR036688">
    <property type="entry name" value="MoeA_C_domain_IV_sf"/>
</dbReference>
<keyword evidence="9 11" id="KW-0501">Molybdenum cofactor biosynthesis</keyword>
<dbReference type="RefSeq" id="WP_072630415.1">
    <property type="nucleotide sequence ID" value="NZ_MLCB01000126.1"/>
</dbReference>
<dbReference type="SMART" id="SM00852">
    <property type="entry name" value="MoCF_biosynth"/>
    <property type="match status" value="1"/>
</dbReference>
<dbReference type="UniPathway" id="UPA00344"/>
<dbReference type="Gene3D" id="2.40.340.10">
    <property type="entry name" value="MoeA, C-terminal, domain IV"/>
    <property type="match status" value="1"/>
</dbReference>
<evidence type="ECO:0000256" key="9">
    <source>
        <dbReference type="ARBA" id="ARBA00023150"/>
    </source>
</evidence>
<dbReference type="GO" id="GO:0006777">
    <property type="term" value="P:Mo-molybdopterin cofactor biosynthetic process"/>
    <property type="evidence" value="ECO:0007669"/>
    <property type="project" value="UniProtKB-UniRule"/>
</dbReference>
<evidence type="ECO:0000313" key="13">
    <source>
        <dbReference type="EMBL" id="OJI93948.1"/>
    </source>
</evidence>
<evidence type="ECO:0000256" key="2">
    <source>
        <dbReference type="ARBA" id="ARBA00002901"/>
    </source>
</evidence>
<gene>
    <name evidence="13" type="primary">moeA_2</name>
    <name evidence="13" type="ORF">PFRI_18490</name>
</gene>
<dbReference type="EC" id="2.10.1.1" evidence="11"/>
<reference evidence="13 14" key="1">
    <citation type="submission" date="2016-10" db="EMBL/GenBank/DDBJ databases">
        <title>Genome sequence of Planktotalea frisia SH6-1.</title>
        <authorList>
            <person name="Poehlein A."/>
            <person name="Bakenhus I."/>
            <person name="Voget S."/>
            <person name="Brinkhoff T."/>
            <person name="Simon M."/>
        </authorList>
    </citation>
    <scope>NUCLEOTIDE SEQUENCE [LARGE SCALE GENOMIC DNA]</scope>
    <source>
        <strain evidence="13 14">SH6-1</strain>
    </source>
</reference>
<dbReference type="SUPFAM" id="SSF63882">
    <property type="entry name" value="MoeA N-terminal region -like"/>
    <property type="match status" value="1"/>
</dbReference>